<dbReference type="EMBL" id="CP098755">
    <property type="protein sequence ID" value="USG67509.1"/>
    <property type="molecule type" value="Genomic_DNA"/>
</dbReference>
<dbReference type="InterPro" id="IPR011257">
    <property type="entry name" value="DNA_glycosylase"/>
</dbReference>
<dbReference type="PANTHER" id="PTHR10359">
    <property type="entry name" value="A/G-SPECIFIC ADENINE GLYCOSYLASE/ENDONUCLEASE III"/>
    <property type="match status" value="1"/>
</dbReference>
<evidence type="ECO:0000313" key="8">
    <source>
        <dbReference type="Proteomes" id="UP001056500"/>
    </source>
</evidence>
<dbReference type="SMART" id="SM00478">
    <property type="entry name" value="ENDO3c"/>
    <property type="match status" value="1"/>
</dbReference>
<organism evidence="7 8">
    <name type="scientific">Brevibacillus ruminantium</name>
    <dbReference type="NCBI Taxonomy" id="2950604"/>
    <lineage>
        <taxon>Bacteria</taxon>
        <taxon>Bacillati</taxon>
        <taxon>Bacillota</taxon>
        <taxon>Bacilli</taxon>
        <taxon>Bacillales</taxon>
        <taxon>Paenibacillaceae</taxon>
        <taxon>Brevibacillus</taxon>
    </lineage>
</organism>
<reference evidence="7" key="1">
    <citation type="submission" date="2022-06" db="EMBL/GenBank/DDBJ databases">
        <title>Genome sequencing of Brevibacillus sp. BB3-R1.</title>
        <authorList>
            <person name="Heo J."/>
            <person name="Lee D."/>
            <person name="Won M."/>
            <person name="Han B.-H."/>
            <person name="Hong S.-B."/>
            <person name="Kwon S.-W."/>
        </authorList>
    </citation>
    <scope>NUCLEOTIDE SEQUENCE</scope>
    <source>
        <strain evidence="7">BB3-R1</strain>
    </source>
</reference>
<evidence type="ECO:0000313" key="7">
    <source>
        <dbReference type="EMBL" id="USG67509.1"/>
    </source>
</evidence>
<feature type="domain" description="HhH-GPD" evidence="6">
    <location>
        <begin position="36"/>
        <end position="192"/>
    </location>
</feature>
<comment type="cofactor">
    <cofactor evidence="1">
        <name>[4Fe-4S] cluster</name>
        <dbReference type="ChEBI" id="CHEBI:49883"/>
    </cofactor>
</comment>
<keyword evidence="4" id="KW-0408">Iron</keyword>
<dbReference type="SMART" id="SM00525">
    <property type="entry name" value="FES"/>
    <property type="match status" value="1"/>
</dbReference>
<keyword evidence="2" id="KW-0004">4Fe-4S</keyword>
<dbReference type="CDD" id="cd00056">
    <property type="entry name" value="ENDO3c"/>
    <property type="match status" value="1"/>
</dbReference>
<dbReference type="Gene3D" id="1.10.1670.10">
    <property type="entry name" value="Helix-hairpin-Helix base-excision DNA repair enzymes (C-terminal)"/>
    <property type="match status" value="1"/>
</dbReference>
<evidence type="ECO:0000259" key="6">
    <source>
        <dbReference type="SMART" id="SM00478"/>
    </source>
</evidence>
<dbReference type="PANTHER" id="PTHR10359:SF19">
    <property type="entry name" value="DNA REPAIR GLYCOSYLASE MJ1434-RELATED"/>
    <property type="match status" value="1"/>
</dbReference>
<dbReference type="InterPro" id="IPR003651">
    <property type="entry name" value="Endonuclease3_FeS-loop_motif"/>
</dbReference>
<name>A0ABY4WKX3_9BACL</name>
<dbReference type="RefSeq" id="WP_251874608.1">
    <property type="nucleotide sequence ID" value="NZ_CP098755.1"/>
</dbReference>
<dbReference type="PIRSF" id="PIRSF001435">
    <property type="entry name" value="Nth"/>
    <property type="match status" value="1"/>
</dbReference>
<evidence type="ECO:0000256" key="3">
    <source>
        <dbReference type="ARBA" id="ARBA00022723"/>
    </source>
</evidence>
<evidence type="ECO:0000256" key="2">
    <source>
        <dbReference type="ARBA" id="ARBA00022485"/>
    </source>
</evidence>
<proteinExistence type="predicted"/>
<evidence type="ECO:0000256" key="5">
    <source>
        <dbReference type="ARBA" id="ARBA00023014"/>
    </source>
</evidence>
<sequence>MWQSIYRQLERAFPDFQVESWWGMADPFSRVVGSILVQNTNWSNVVKALERMDAAGILFPEKLLLLSAEELQEIIRPAGFQRAKSACLLQISRWIVQKGGMEVIRKSNESGEQLRRQLLAMKGIGEETADTILAYALDRPSISGDAYTRRLWLRLTGESCTYGQIRMAIQAEIEELQDLQRLHGLIVEHGKEFCKKRQPQCGKCLFSEKCRSASIPI</sequence>
<keyword evidence="5" id="KW-0411">Iron-sulfur</keyword>
<evidence type="ECO:0000256" key="1">
    <source>
        <dbReference type="ARBA" id="ARBA00001966"/>
    </source>
</evidence>
<dbReference type="Proteomes" id="UP001056500">
    <property type="component" value="Chromosome"/>
</dbReference>
<accession>A0ABY4WKX3</accession>
<dbReference type="InterPro" id="IPR003265">
    <property type="entry name" value="HhH-GPD_domain"/>
</dbReference>
<keyword evidence="3" id="KW-0479">Metal-binding</keyword>
<dbReference type="Gene3D" id="1.10.340.30">
    <property type="entry name" value="Hypothetical protein, domain 2"/>
    <property type="match status" value="1"/>
</dbReference>
<protein>
    <recommendedName>
        <fullName evidence="6">HhH-GPD domain-containing protein</fullName>
    </recommendedName>
</protein>
<evidence type="ECO:0000256" key="4">
    <source>
        <dbReference type="ARBA" id="ARBA00023004"/>
    </source>
</evidence>
<keyword evidence="8" id="KW-1185">Reference proteome</keyword>
<dbReference type="InterPro" id="IPR023170">
    <property type="entry name" value="HhH_base_excis_C"/>
</dbReference>
<dbReference type="Pfam" id="PF00730">
    <property type="entry name" value="HhH-GPD"/>
    <property type="match status" value="1"/>
</dbReference>
<gene>
    <name evidence="7" type="ORF">NDK47_09645</name>
</gene>
<dbReference type="SUPFAM" id="SSF48150">
    <property type="entry name" value="DNA-glycosylase"/>
    <property type="match status" value="1"/>
</dbReference>